<dbReference type="EMBL" id="JACHXK010000010">
    <property type="protein sequence ID" value="MBB3112037.1"/>
    <property type="molecule type" value="Genomic_DNA"/>
</dbReference>
<dbReference type="Gene3D" id="3.10.450.50">
    <property type="match status" value="1"/>
</dbReference>
<organism evidence="1 2">
    <name type="scientific">Paenibacillus phyllosphaerae</name>
    <dbReference type="NCBI Taxonomy" id="274593"/>
    <lineage>
        <taxon>Bacteria</taxon>
        <taxon>Bacillati</taxon>
        <taxon>Bacillota</taxon>
        <taxon>Bacilli</taxon>
        <taxon>Bacillales</taxon>
        <taxon>Paenibacillaceae</taxon>
        <taxon>Paenibacillus</taxon>
    </lineage>
</organism>
<accession>A0A7W5B0I5</accession>
<comment type="caution">
    <text evidence="1">The sequence shown here is derived from an EMBL/GenBank/DDBJ whole genome shotgun (WGS) entry which is preliminary data.</text>
</comment>
<sequence>MTKLGRNDLCHCGSGQKYKRCCLGKDEAAAARGSNFDPTTVDIQELIQAMTWSNESHRELAVDLIANMEGRYEPDTLYFALVLWNQYAAKTQPVYRKPGVYAAAIEFFFNGGTMTELAERYDVSPTSLSKRYQEIFDFALTLSIGGNNATAQR</sequence>
<dbReference type="Proteomes" id="UP000570361">
    <property type="component" value="Unassembled WGS sequence"/>
</dbReference>
<gene>
    <name evidence="1" type="ORF">FHS18_004115</name>
</gene>
<evidence type="ECO:0000313" key="1">
    <source>
        <dbReference type="EMBL" id="MBB3112037.1"/>
    </source>
</evidence>
<reference evidence="1 2" key="1">
    <citation type="submission" date="2020-08" db="EMBL/GenBank/DDBJ databases">
        <title>Genomic Encyclopedia of Type Strains, Phase III (KMG-III): the genomes of soil and plant-associated and newly described type strains.</title>
        <authorList>
            <person name="Whitman W."/>
        </authorList>
    </citation>
    <scope>NUCLEOTIDE SEQUENCE [LARGE SCALE GENOMIC DNA]</scope>
    <source>
        <strain evidence="1 2">CECT 5862</strain>
    </source>
</reference>
<keyword evidence="2" id="KW-1185">Reference proteome</keyword>
<dbReference type="RefSeq" id="WP_343060593.1">
    <property type="nucleotide sequence ID" value="NZ_JACHXK010000010.1"/>
</dbReference>
<evidence type="ECO:0000313" key="2">
    <source>
        <dbReference type="Proteomes" id="UP000570361"/>
    </source>
</evidence>
<name>A0A7W5B0I5_9BACL</name>
<proteinExistence type="predicted"/>
<dbReference type="AlphaFoldDB" id="A0A7W5B0I5"/>
<dbReference type="Pfam" id="PF02810">
    <property type="entry name" value="SEC-C"/>
    <property type="match status" value="1"/>
</dbReference>
<evidence type="ECO:0008006" key="3">
    <source>
        <dbReference type="Google" id="ProtNLM"/>
    </source>
</evidence>
<dbReference type="SUPFAM" id="SSF103642">
    <property type="entry name" value="Sec-C motif"/>
    <property type="match status" value="1"/>
</dbReference>
<dbReference type="InterPro" id="IPR004027">
    <property type="entry name" value="SEC_C_motif"/>
</dbReference>
<protein>
    <recommendedName>
        <fullName evidence="3">SEC-C motif-containing protein</fullName>
    </recommendedName>
</protein>